<dbReference type="AlphaFoldDB" id="A0A158HJ19"/>
<dbReference type="Pfam" id="PF00497">
    <property type="entry name" value="SBP_bac_3"/>
    <property type="match status" value="1"/>
</dbReference>
<organism evidence="4 5">
    <name type="scientific">Caballeronia arvi</name>
    <dbReference type="NCBI Taxonomy" id="1777135"/>
    <lineage>
        <taxon>Bacteria</taxon>
        <taxon>Pseudomonadati</taxon>
        <taxon>Pseudomonadota</taxon>
        <taxon>Betaproteobacteria</taxon>
        <taxon>Burkholderiales</taxon>
        <taxon>Burkholderiaceae</taxon>
        <taxon>Caballeronia</taxon>
    </lineage>
</organism>
<dbReference type="PANTHER" id="PTHR35936:SF17">
    <property type="entry name" value="ARGININE-BINDING EXTRACELLULAR PROTEIN ARTP"/>
    <property type="match status" value="1"/>
</dbReference>
<evidence type="ECO:0000256" key="2">
    <source>
        <dbReference type="SAM" id="SignalP"/>
    </source>
</evidence>
<name>A0A158HJ19_9BURK</name>
<evidence type="ECO:0000313" key="4">
    <source>
        <dbReference type="EMBL" id="SAL44296.1"/>
    </source>
</evidence>
<dbReference type="SUPFAM" id="SSF53850">
    <property type="entry name" value="Periplasmic binding protein-like II"/>
    <property type="match status" value="1"/>
</dbReference>
<comment type="caution">
    <text evidence="4">The sequence shown here is derived from an EMBL/GenBank/DDBJ whole genome shotgun (WGS) entry which is preliminary data.</text>
</comment>
<gene>
    <name evidence="4" type="ORF">AWB74_01849</name>
</gene>
<dbReference type="CDD" id="cd13530">
    <property type="entry name" value="PBP2_peptides_like"/>
    <property type="match status" value="1"/>
</dbReference>
<proteinExistence type="predicted"/>
<dbReference type="SMART" id="SM00062">
    <property type="entry name" value="PBPb"/>
    <property type="match status" value="1"/>
</dbReference>
<sequence>MTSKSLGRTGFCAGMLFALLSSNAIADECKPAHKFPTISSDTLTIVAHEYMPFSGKSGDDAVKGIDGDIVKAIAAKECLKLNVSIVDAGAVIQSVSTGKADFGIGDWQRTVARAKVLGLSGPLYTDQMGVISMEGVDTIPALQGKKVGVVAGSYWNADLKKYLGSSLTIYPNPVALAQDLSAKRIDIGIDSYLTAAYNQKTAGYRGYKVMPVKPDASVPASQSPSQAGFPYQKSNSALGDAITADIAEMHKTGEIAKILQSYGLQPTAADVGEPRLVQ</sequence>
<dbReference type="EMBL" id="FCOM02000006">
    <property type="protein sequence ID" value="SAL44296.1"/>
    <property type="molecule type" value="Genomic_DNA"/>
</dbReference>
<evidence type="ECO:0000259" key="3">
    <source>
        <dbReference type="SMART" id="SM00062"/>
    </source>
</evidence>
<keyword evidence="5" id="KW-1185">Reference proteome</keyword>
<dbReference type="Gene3D" id="3.40.190.10">
    <property type="entry name" value="Periplasmic binding protein-like II"/>
    <property type="match status" value="2"/>
</dbReference>
<evidence type="ECO:0000256" key="1">
    <source>
        <dbReference type="ARBA" id="ARBA00022729"/>
    </source>
</evidence>
<keyword evidence="1 2" id="KW-0732">Signal</keyword>
<dbReference type="PANTHER" id="PTHR35936">
    <property type="entry name" value="MEMBRANE-BOUND LYTIC MUREIN TRANSGLYCOSYLASE F"/>
    <property type="match status" value="1"/>
</dbReference>
<reference evidence="4" key="1">
    <citation type="submission" date="2016-01" db="EMBL/GenBank/DDBJ databases">
        <authorList>
            <person name="Peeters C."/>
        </authorList>
    </citation>
    <scope>NUCLEOTIDE SEQUENCE [LARGE SCALE GENOMIC DNA]</scope>
    <source>
        <strain evidence="4">LMG 29317</strain>
    </source>
</reference>
<protein>
    <submittedName>
        <fullName evidence="4">ABC transporter substrate binding component</fullName>
    </submittedName>
</protein>
<dbReference type="InterPro" id="IPR001638">
    <property type="entry name" value="Solute-binding_3/MltF_N"/>
</dbReference>
<feature type="chain" id="PRO_5007626758" evidence="2">
    <location>
        <begin position="27"/>
        <end position="278"/>
    </location>
</feature>
<feature type="domain" description="Solute-binding protein family 3/N-terminal" evidence="3">
    <location>
        <begin position="42"/>
        <end position="266"/>
    </location>
</feature>
<feature type="signal peptide" evidence="2">
    <location>
        <begin position="1"/>
        <end position="26"/>
    </location>
</feature>
<evidence type="ECO:0000313" key="5">
    <source>
        <dbReference type="Proteomes" id="UP000055019"/>
    </source>
</evidence>
<dbReference type="OrthoDB" id="8454826at2"/>
<accession>A0A158HJ19</accession>
<dbReference type="RefSeq" id="WP_061146469.1">
    <property type="nucleotide sequence ID" value="NZ_FCOM02000006.1"/>
</dbReference>
<dbReference type="Proteomes" id="UP000055019">
    <property type="component" value="Unassembled WGS sequence"/>
</dbReference>